<dbReference type="SUPFAM" id="SSF55383">
    <property type="entry name" value="Copper amine oxidase, domain N"/>
    <property type="match status" value="1"/>
</dbReference>
<evidence type="ECO:0000256" key="1">
    <source>
        <dbReference type="SAM" id="SignalP"/>
    </source>
</evidence>
<organism evidence="3 4">
    <name type="scientific">Paenibacillus contaminans</name>
    <dbReference type="NCBI Taxonomy" id="450362"/>
    <lineage>
        <taxon>Bacteria</taxon>
        <taxon>Bacillati</taxon>
        <taxon>Bacillota</taxon>
        <taxon>Bacilli</taxon>
        <taxon>Bacillales</taxon>
        <taxon>Paenibacillaceae</taxon>
        <taxon>Paenibacillus</taxon>
    </lineage>
</organism>
<evidence type="ECO:0000313" key="4">
    <source>
        <dbReference type="Proteomes" id="UP000250369"/>
    </source>
</evidence>
<dbReference type="InterPro" id="IPR012854">
    <property type="entry name" value="Cu_amine_oxidase-like_N"/>
</dbReference>
<keyword evidence="4" id="KW-1185">Reference proteome</keyword>
<gene>
    <name evidence="3" type="ORF">DQG23_32795</name>
</gene>
<dbReference type="InterPro" id="IPR036582">
    <property type="entry name" value="Mao_N_sf"/>
</dbReference>
<dbReference type="Pfam" id="PF07833">
    <property type="entry name" value="Cu_amine_oxidN1"/>
    <property type="match status" value="1"/>
</dbReference>
<name>A0A329M2V5_9BACL</name>
<dbReference type="AlphaFoldDB" id="A0A329M2V5"/>
<keyword evidence="1" id="KW-0732">Signal</keyword>
<comment type="caution">
    <text evidence="3">The sequence shown here is derived from an EMBL/GenBank/DDBJ whole genome shotgun (WGS) entry which is preliminary data.</text>
</comment>
<dbReference type="EMBL" id="QMFB01000029">
    <property type="protein sequence ID" value="RAV13576.1"/>
    <property type="molecule type" value="Genomic_DNA"/>
</dbReference>
<accession>A0A329M2V5</accession>
<protein>
    <recommendedName>
        <fullName evidence="2">Copper amine oxidase-like N-terminal domain-containing protein</fullName>
    </recommendedName>
</protein>
<evidence type="ECO:0000313" key="3">
    <source>
        <dbReference type="EMBL" id="RAV13576.1"/>
    </source>
</evidence>
<proteinExistence type="predicted"/>
<sequence length="207" mass="23374">MKKFVLGLICGVGLTATTAVYASDTIQAYLFPAKFEMNGQNKEIGSEYTVLNYNGHAYVPVRFVAESLGLGIRYIDIDGVISIMNEPTNVDEVAKKVWMVQYHITNGVDGKYVKSLLGEPSVERTNDDSQQAVWRYDISPIQGYQYDDLNKIDVKGLEQGYIKAQLLVLWSNEDKVAKIELWYTDKDKHIFTYYLNQNGSTAGALYE</sequence>
<dbReference type="RefSeq" id="WP_113035253.1">
    <property type="nucleotide sequence ID" value="NZ_QMFB01000029.1"/>
</dbReference>
<reference evidence="3 4" key="1">
    <citation type="journal article" date="2009" name="Int. J. Syst. Evol. Microbiol.">
        <title>Paenibacillus contaminans sp. nov., isolated from a contaminated laboratory plate.</title>
        <authorList>
            <person name="Chou J.H."/>
            <person name="Lee J.H."/>
            <person name="Lin M.C."/>
            <person name="Chang P.S."/>
            <person name="Arun A.B."/>
            <person name="Young C.C."/>
            <person name="Chen W.M."/>
        </authorList>
    </citation>
    <scope>NUCLEOTIDE SEQUENCE [LARGE SCALE GENOMIC DNA]</scope>
    <source>
        <strain evidence="3 4">CKOBP-6</strain>
    </source>
</reference>
<feature type="domain" description="Copper amine oxidase-like N-terminal" evidence="2">
    <location>
        <begin position="18"/>
        <end position="80"/>
    </location>
</feature>
<feature type="signal peptide" evidence="1">
    <location>
        <begin position="1"/>
        <end position="22"/>
    </location>
</feature>
<evidence type="ECO:0000259" key="2">
    <source>
        <dbReference type="Pfam" id="PF07833"/>
    </source>
</evidence>
<dbReference type="Proteomes" id="UP000250369">
    <property type="component" value="Unassembled WGS sequence"/>
</dbReference>
<dbReference type="OrthoDB" id="2615011at2"/>
<feature type="chain" id="PRO_5016290561" description="Copper amine oxidase-like N-terminal domain-containing protein" evidence="1">
    <location>
        <begin position="23"/>
        <end position="207"/>
    </location>
</feature>